<proteinExistence type="predicted"/>
<dbReference type="CDD" id="cd04301">
    <property type="entry name" value="NAT_SF"/>
    <property type="match status" value="1"/>
</dbReference>
<name>A0A5C5WYE5_9BACT</name>
<organism evidence="4 5">
    <name type="scientific">Rubripirellula amarantea</name>
    <dbReference type="NCBI Taxonomy" id="2527999"/>
    <lineage>
        <taxon>Bacteria</taxon>
        <taxon>Pseudomonadati</taxon>
        <taxon>Planctomycetota</taxon>
        <taxon>Planctomycetia</taxon>
        <taxon>Pirellulales</taxon>
        <taxon>Pirellulaceae</taxon>
        <taxon>Rubripirellula</taxon>
    </lineage>
</organism>
<dbReference type="PANTHER" id="PTHR43877">
    <property type="entry name" value="AMINOALKYLPHOSPHONATE N-ACETYLTRANSFERASE-RELATED-RELATED"/>
    <property type="match status" value="1"/>
</dbReference>
<evidence type="ECO:0000313" key="5">
    <source>
        <dbReference type="Proteomes" id="UP000316598"/>
    </source>
</evidence>
<dbReference type="PROSITE" id="PS51186">
    <property type="entry name" value="GNAT"/>
    <property type="match status" value="1"/>
</dbReference>
<dbReference type="InterPro" id="IPR000182">
    <property type="entry name" value="GNAT_dom"/>
</dbReference>
<protein>
    <submittedName>
        <fullName evidence="4">Acetyltransferase YpeA</fullName>
        <ecNumber evidence="4">2.3.1.-</ecNumber>
    </submittedName>
</protein>
<keyword evidence="5" id="KW-1185">Reference proteome</keyword>
<keyword evidence="2 4" id="KW-0012">Acyltransferase</keyword>
<dbReference type="EC" id="2.3.1.-" evidence="4"/>
<dbReference type="InterPro" id="IPR016181">
    <property type="entry name" value="Acyl_CoA_acyltransferase"/>
</dbReference>
<evidence type="ECO:0000256" key="2">
    <source>
        <dbReference type="ARBA" id="ARBA00023315"/>
    </source>
</evidence>
<evidence type="ECO:0000313" key="4">
    <source>
        <dbReference type="EMBL" id="TWT55023.1"/>
    </source>
</evidence>
<comment type="caution">
    <text evidence="4">The sequence shown here is derived from an EMBL/GenBank/DDBJ whole genome shotgun (WGS) entry which is preliminary data.</text>
</comment>
<sequence length="160" mass="17032">MNLLVFEANLHDPTHASGLVDVLDAYACDPKGGGQPLPADVKDRLVPALIEHPASLVLLASVDEQIVGTATCFLGFSTFQARPLLNVHDLAVIPEYRGRGIGRALLACAEASALARGCCKLTLEVQDDNPKARGLYTSFGFENFVVGDSAPTRFMAKPIP</sequence>
<dbReference type="AlphaFoldDB" id="A0A5C5WYE5"/>
<dbReference type="SUPFAM" id="SSF55729">
    <property type="entry name" value="Acyl-CoA N-acyltransferases (Nat)"/>
    <property type="match status" value="1"/>
</dbReference>
<evidence type="ECO:0000259" key="3">
    <source>
        <dbReference type="PROSITE" id="PS51186"/>
    </source>
</evidence>
<dbReference type="PANTHER" id="PTHR43877:SF1">
    <property type="entry name" value="ACETYLTRANSFERASE"/>
    <property type="match status" value="1"/>
</dbReference>
<dbReference type="Gene3D" id="3.40.630.30">
    <property type="match status" value="1"/>
</dbReference>
<evidence type="ECO:0000256" key="1">
    <source>
        <dbReference type="ARBA" id="ARBA00022679"/>
    </source>
</evidence>
<dbReference type="InterPro" id="IPR050832">
    <property type="entry name" value="Bact_Acetyltransf"/>
</dbReference>
<keyword evidence="1 4" id="KW-0808">Transferase</keyword>
<dbReference type="Proteomes" id="UP000316598">
    <property type="component" value="Unassembled WGS sequence"/>
</dbReference>
<dbReference type="EMBL" id="SJPI01000001">
    <property type="protein sequence ID" value="TWT55023.1"/>
    <property type="molecule type" value="Genomic_DNA"/>
</dbReference>
<dbReference type="GO" id="GO:0016747">
    <property type="term" value="F:acyltransferase activity, transferring groups other than amino-acyl groups"/>
    <property type="evidence" value="ECO:0007669"/>
    <property type="project" value="InterPro"/>
</dbReference>
<dbReference type="Pfam" id="PF00583">
    <property type="entry name" value="Acetyltransf_1"/>
    <property type="match status" value="1"/>
</dbReference>
<reference evidence="4 5" key="1">
    <citation type="submission" date="2019-02" db="EMBL/GenBank/DDBJ databases">
        <title>Deep-cultivation of Planctomycetes and their phenomic and genomic characterization uncovers novel biology.</title>
        <authorList>
            <person name="Wiegand S."/>
            <person name="Jogler M."/>
            <person name="Boedeker C."/>
            <person name="Pinto D."/>
            <person name="Vollmers J."/>
            <person name="Rivas-Marin E."/>
            <person name="Kohn T."/>
            <person name="Peeters S.H."/>
            <person name="Heuer A."/>
            <person name="Rast P."/>
            <person name="Oberbeckmann S."/>
            <person name="Bunk B."/>
            <person name="Jeske O."/>
            <person name="Meyerdierks A."/>
            <person name="Storesund J.E."/>
            <person name="Kallscheuer N."/>
            <person name="Luecker S."/>
            <person name="Lage O.M."/>
            <person name="Pohl T."/>
            <person name="Merkel B.J."/>
            <person name="Hornburger P."/>
            <person name="Mueller R.-W."/>
            <person name="Bruemmer F."/>
            <person name="Labrenz M."/>
            <person name="Spormann A.M."/>
            <person name="Op Den Camp H."/>
            <person name="Overmann J."/>
            <person name="Amann R."/>
            <person name="Jetten M.S.M."/>
            <person name="Mascher T."/>
            <person name="Medema M.H."/>
            <person name="Devos D.P."/>
            <person name="Kaster A.-K."/>
            <person name="Ovreas L."/>
            <person name="Rohde M."/>
            <person name="Galperin M.Y."/>
            <person name="Jogler C."/>
        </authorList>
    </citation>
    <scope>NUCLEOTIDE SEQUENCE [LARGE SCALE GENOMIC DNA]</scope>
    <source>
        <strain evidence="4 5">Pla22</strain>
    </source>
</reference>
<feature type="domain" description="N-acetyltransferase" evidence="3">
    <location>
        <begin position="8"/>
        <end position="160"/>
    </location>
</feature>
<gene>
    <name evidence="4" type="primary">ypeA</name>
    <name evidence="4" type="ORF">Pla22_26770</name>
</gene>
<dbReference type="RefSeq" id="WP_207310348.1">
    <property type="nucleotide sequence ID" value="NZ_SJPI01000001.1"/>
</dbReference>
<accession>A0A5C5WYE5</accession>